<reference evidence="1 2" key="1">
    <citation type="submission" date="2019-02" db="EMBL/GenBank/DDBJ databases">
        <title>Deep-cultivation of Planctomycetes and their phenomic and genomic characterization uncovers novel biology.</title>
        <authorList>
            <person name="Wiegand S."/>
            <person name="Jogler M."/>
            <person name="Boedeker C."/>
            <person name="Pinto D."/>
            <person name="Vollmers J."/>
            <person name="Rivas-Marin E."/>
            <person name="Kohn T."/>
            <person name="Peeters S.H."/>
            <person name="Heuer A."/>
            <person name="Rast P."/>
            <person name="Oberbeckmann S."/>
            <person name="Bunk B."/>
            <person name="Jeske O."/>
            <person name="Meyerdierks A."/>
            <person name="Storesund J.E."/>
            <person name="Kallscheuer N."/>
            <person name="Luecker S."/>
            <person name="Lage O.M."/>
            <person name="Pohl T."/>
            <person name="Merkel B.J."/>
            <person name="Hornburger P."/>
            <person name="Mueller R.-W."/>
            <person name="Bruemmer F."/>
            <person name="Labrenz M."/>
            <person name="Spormann A.M."/>
            <person name="Op den Camp H."/>
            <person name="Overmann J."/>
            <person name="Amann R."/>
            <person name="Jetten M.S.M."/>
            <person name="Mascher T."/>
            <person name="Medema M.H."/>
            <person name="Devos D.P."/>
            <person name="Kaster A.-K."/>
            <person name="Ovreas L."/>
            <person name="Rohde M."/>
            <person name="Galperin M.Y."/>
            <person name="Jogler C."/>
        </authorList>
    </citation>
    <scope>NUCLEOTIDE SEQUENCE [LARGE SCALE GENOMIC DNA]</scope>
    <source>
        <strain evidence="1 2">Poly30</strain>
    </source>
</reference>
<dbReference type="Proteomes" id="UP000320390">
    <property type="component" value="Chromosome"/>
</dbReference>
<dbReference type="AlphaFoldDB" id="A0A518ET10"/>
<evidence type="ECO:0000313" key="1">
    <source>
        <dbReference type="EMBL" id="QDV07218.1"/>
    </source>
</evidence>
<accession>A0A518ET10</accession>
<sequence>MKLSTRIFLAFGLFLGGITFLHGGLNHGWFADQSRDRLTVAHLPVT</sequence>
<gene>
    <name evidence="1" type="ORF">Poly30_27370</name>
</gene>
<dbReference type="EMBL" id="CP036434">
    <property type="protein sequence ID" value="QDV07218.1"/>
    <property type="molecule type" value="Genomic_DNA"/>
</dbReference>
<evidence type="ECO:0000313" key="2">
    <source>
        <dbReference type="Proteomes" id="UP000320390"/>
    </source>
</evidence>
<proteinExistence type="predicted"/>
<name>A0A518ET10_9BACT</name>
<keyword evidence="2" id="KW-1185">Reference proteome</keyword>
<dbReference type="RefSeq" id="WP_419191346.1">
    <property type="nucleotide sequence ID" value="NZ_CP036434.1"/>
</dbReference>
<protein>
    <submittedName>
        <fullName evidence="1">Uncharacterized protein</fullName>
    </submittedName>
</protein>
<organism evidence="1 2">
    <name type="scientific">Saltatorellus ferox</name>
    <dbReference type="NCBI Taxonomy" id="2528018"/>
    <lineage>
        <taxon>Bacteria</taxon>
        <taxon>Pseudomonadati</taxon>
        <taxon>Planctomycetota</taxon>
        <taxon>Planctomycetia</taxon>
        <taxon>Planctomycetia incertae sedis</taxon>
        <taxon>Saltatorellus</taxon>
    </lineage>
</organism>